<dbReference type="EMBL" id="KZ865150">
    <property type="protein sequence ID" value="RIA04916.1"/>
    <property type="molecule type" value="Genomic_DNA"/>
</dbReference>
<dbReference type="Proteomes" id="UP000264353">
    <property type="component" value="Unassembled WGS sequence"/>
</dbReference>
<protein>
    <recommendedName>
        <fullName evidence="2">Gag-pol polyprotein</fullName>
    </recommendedName>
</protein>
<evidence type="ECO:0000313" key="1">
    <source>
        <dbReference type="EMBL" id="RIA04916.1"/>
    </source>
</evidence>
<sequence length="91" mass="10127">MAVPTILSRIGAVTVPRNQNRGDVNPFGRNERTNDGLSGLKLKIPSFDGKNDPDAFLEWERKIELVFDCQNFSDIKNVRLAAAEFTGYAIS</sequence>
<accession>A0A397KX03</accession>
<reference evidence="1" key="1">
    <citation type="submission" date="2018-06" db="EMBL/GenBank/DDBJ databases">
        <title>WGS assembly of Brassica rapa FPsc.</title>
        <authorList>
            <person name="Bowman J."/>
            <person name="Kohchi T."/>
            <person name="Yamato K."/>
            <person name="Jenkins J."/>
            <person name="Shu S."/>
            <person name="Ishizaki K."/>
            <person name="Yamaoka S."/>
            <person name="Nishihama R."/>
            <person name="Nakamura Y."/>
            <person name="Berger F."/>
            <person name="Adam C."/>
            <person name="Aki S."/>
            <person name="Althoff F."/>
            <person name="Araki T."/>
            <person name="Arteaga-Vazquez M."/>
            <person name="Balasubrmanian S."/>
            <person name="Bauer D."/>
            <person name="Boehm C."/>
            <person name="Briginshaw L."/>
            <person name="Caballero-Perez J."/>
            <person name="Catarino B."/>
            <person name="Chen F."/>
            <person name="Chiyoda S."/>
            <person name="Chovatia M."/>
            <person name="Davies K."/>
            <person name="Delmans M."/>
            <person name="Demura T."/>
            <person name="Dierschke T."/>
            <person name="Dolan L."/>
            <person name="Dorantes-Acosta A."/>
            <person name="Eklund D."/>
            <person name="Florent S."/>
            <person name="Flores-Sandoval E."/>
            <person name="Fujiyama A."/>
            <person name="Fukuzawa H."/>
            <person name="Galik B."/>
            <person name="Grimanelli D."/>
            <person name="Grimwood J."/>
            <person name="Grossniklaus U."/>
            <person name="Hamada T."/>
            <person name="Haseloff J."/>
            <person name="Hetherington A."/>
            <person name="Higo A."/>
            <person name="Hirakawa Y."/>
            <person name="Hundley H."/>
            <person name="Ikeda Y."/>
            <person name="Inoue K."/>
            <person name="Inoue S."/>
            <person name="Ishida S."/>
            <person name="Jia Q."/>
            <person name="Kakita M."/>
            <person name="Kanazawa T."/>
            <person name="Kawai Y."/>
            <person name="Kawashima T."/>
            <person name="Kennedy M."/>
            <person name="Kinose K."/>
            <person name="Kinoshita T."/>
            <person name="Kohara Y."/>
            <person name="Koide E."/>
            <person name="Komatsu K."/>
            <person name="Kopischke S."/>
            <person name="Kubo M."/>
            <person name="Kyozuka J."/>
            <person name="Lagercrantz U."/>
            <person name="Lin S."/>
            <person name="Lindquist E."/>
            <person name="Lipzen A."/>
            <person name="Lu C."/>
            <person name="Luna E."/>
            <person name="Martienssen R."/>
            <person name="Minamino N."/>
            <person name="Mizutani M."/>
            <person name="Mizutani M."/>
            <person name="Mochizuki N."/>
            <person name="Monte I."/>
            <person name="Mosher R."/>
            <person name="Nagasaki H."/>
            <person name="Nakagami H."/>
            <person name="Naramoto S."/>
            <person name="Nishitani K."/>
            <person name="Ohtani M."/>
            <person name="Okamoto T."/>
            <person name="Okumura M."/>
            <person name="Phillips J."/>
            <person name="Pollak B."/>
            <person name="Reinders A."/>
            <person name="Roevekamp M."/>
            <person name="Sano R."/>
            <person name="Sawa S."/>
            <person name="Schmid M."/>
            <person name="Shirakawa M."/>
            <person name="Solano R."/>
            <person name="Spunde A."/>
            <person name="Suetsugu N."/>
            <person name="Sugano S."/>
            <person name="Sugiyama A."/>
            <person name="Sun R."/>
            <person name="Suzuki Y."/>
            <person name="Takenaka M."/>
            <person name="Takezawa D."/>
            <person name="Tomogane H."/>
            <person name="Tsuzuki M."/>
            <person name="Ueda T."/>
            <person name="Umeda M."/>
            <person name="Ward J."/>
            <person name="Watanabe Y."/>
            <person name="Yazaki K."/>
            <person name="Yokoyama R."/>
            <person name="Yoshitake Y."/>
            <person name="Yotsui I."/>
            <person name="Zachgo S."/>
            <person name="Schmutz J."/>
        </authorList>
    </citation>
    <scope>NUCLEOTIDE SEQUENCE [LARGE SCALE GENOMIC DNA]</scope>
</reference>
<evidence type="ECO:0008006" key="2">
    <source>
        <dbReference type="Google" id="ProtNLM"/>
    </source>
</evidence>
<organism evidence="1">
    <name type="scientific">Brassica campestris</name>
    <name type="common">Field mustard</name>
    <dbReference type="NCBI Taxonomy" id="3711"/>
    <lineage>
        <taxon>Eukaryota</taxon>
        <taxon>Viridiplantae</taxon>
        <taxon>Streptophyta</taxon>
        <taxon>Embryophyta</taxon>
        <taxon>Tracheophyta</taxon>
        <taxon>Spermatophyta</taxon>
        <taxon>Magnoliopsida</taxon>
        <taxon>eudicotyledons</taxon>
        <taxon>Gunneridae</taxon>
        <taxon>Pentapetalae</taxon>
        <taxon>rosids</taxon>
        <taxon>malvids</taxon>
        <taxon>Brassicales</taxon>
        <taxon>Brassicaceae</taxon>
        <taxon>Brassiceae</taxon>
        <taxon>Brassica</taxon>
    </lineage>
</organism>
<proteinExistence type="predicted"/>
<gene>
    <name evidence="1" type="ORF">BRARA_K00808</name>
</gene>
<dbReference type="AlphaFoldDB" id="A0A397KX03"/>
<name>A0A397KX03_BRACM</name>
<feature type="non-terminal residue" evidence="1">
    <location>
        <position position="91"/>
    </location>
</feature>